<dbReference type="SMART" id="SM00401">
    <property type="entry name" value="ZnF_GATA"/>
    <property type="match status" value="1"/>
</dbReference>
<keyword evidence="6" id="KW-0804">Transcription</keyword>
<feature type="region of interest" description="Disordered" evidence="9">
    <location>
        <begin position="855"/>
        <end position="924"/>
    </location>
</feature>
<feature type="region of interest" description="Disordered" evidence="9">
    <location>
        <begin position="632"/>
        <end position="724"/>
    </location>
</feature>
<feature type="domain" description="GATA-type" evidence="10">
    <location>
        <begin position="719"/>
        <end position="772"/>
    </location>
</feature>
<dbReference type="OrthoDB" id="515401at2759"/>
<dbReference type="Gene3D" id="3.30.50.10">
    <property type="entry name" value="Erythroid Transcription Factor GATA-1, subunit A"/>
    <property type="match status" value="1"/>
</dbReference>
<evidence type="ECO:0000256" key="2">
    <source>
        <dbReference type="ARBA" id="ARBA00022723"/>
    </source>
</evidence>
<dbReference type="GO" id="GO:0005634">
    <property type="term" value="C:nucleus"/>
    <property type="evidence" value="ECO:0007669"/>
    <property type="project" value="UniProtKB-SubCell"/>
</dbReference>
<evidence type="ECO:0000256" key="6">
    <source>
        <dbReference type="ARBA" id="ARBA00023163"/>
    </source>
</evidence>
<dbReference type="Pfam" id="PF08550">
    <property type="entry name" value="GATA_AreA"/>
    <property type="match status" value="1"/>
</dbReference>
<feature type="compositionally biased region" description="Polar residues" evidence="9">
    <location>
        <begin position="811"/>
        <end position="821"/>
    </location>
</feature>
<dbReference type="GO" id="GO:0000981">
    <property type="term" value="F:DNA-binding transcription factor activity, RNA polymerase II-specific"/>
    <property type="evidence" value="ECO:0007669"/>
    <property type="project" value="TreeGrafter"/>
</dbReference>
<dbReference type="Proteomes" id="UP000789396">
    <property type="component" value="Unassembled WGS sequence"/>
</dbReference>
<sequence length="999" mass="108149">TYNQPTSFAHQRQSSETFEDIKSNNSSNLHGPYSIVKNCDSPYNNCAIQASLSEQPPQQHVQSSTGSRQQQTFGSSSTKQFNNNTRTSSLSTSNTTTNRNNFTDTQIFTTASTTEHHQFSLANSRSGNGNNHPNSNNGRIINMGHNVGGLNLKEINDWTKNAVKDSSKLKFGHILFEQVAFPPKKSHALPNGIRVENITWRMMYLALNKKNAEQTLIKHESFDDVFSSNMTRHSKNSVATSKKSIVNDISVQEKNCLKDADNNVETALLSLDMEDMEMDSLNKLDRHLTVNMDQDDYNAILVDDAHAPFVMSPPDTSSNPDDNLSVYTSTPSPVLTSSTTSAIPIPVSSASNNYNPPLTTSPTNCHFEFIPTSEGFRLNPQALKRNYVNNISGKPMMYNDRSFAIPVSRSQIFNSTGTHGFPYKKALKPQSVLHFSSPISSITIPNDTTDDSDVELPDSLSSSVTTASTNTQYPLTFNPAFDQTSLDYPGSLISSSAPAFSYANYCEIAASDALNDNNSMSYNQSTASTPITPADNPGIFLDLNSGNDIGADGFFNVYFMQGNSPHINPSQLLSTSPSAFYEFIQDQNSGGKNKCSNSFEFDVLGSSHSANSPSSKIKRHSLDDSSIVDTNCINKNNSLNSSPTLTSGGEGSESETSNSIPCKRQRPSSRTSLSSIPTNSSSNPTSNNTKSPPSPPISKDGNNCGNNSTNGNSGNSSKNAMSTTCTNCHTQTTPLWRRNPEGQPLCNACGLFLKLHGVVRPLSLKTDTIKKRNRNGGAVAAGKNPAKGVKGPVQLGPGGASMGVIGKRMSSMTSRTQNGNTPAPAPVLSSSTSNSQFTNGFTERHQMVGALPKRQRRLSGDEQQLNSQTRSSEVQQSPNYGVLKHSSGSFSSNGDQTKIQLLDSPPGYSTFQPSNVSSSNTPPKHNIRNIQRAHTTGQIMHTPSTLPQSILVYPMVQPALSSENDNMISSNGNYSPRSGMIIRHRSLNNGNTGNRGSRF</sequence>
<dbReference type="GO" id="GO:0045944">
    <property type="term" value="P:positive regulation of transcription by RNA polymerase II"/>
    <property type="evidence" value="ECO:0007669"/>
    <property type="project" value="TreeGrafter"/>
</dbReference>
<evidence type="ECO:0000313" key="12">
    <source>
        <dbReference type="Proteomes" id="UP000789396"/>
    </source>
</evidence>
<dbReference type="PROSITE" id="PS50114">
    <property type="entry name" value="GATA_ZN_FINGER_2"/>
    <property type="match status" value="1"/>
</dbReference>
<feature type="compositionally biased region" description="Polar residues" evidence="9">
    <location>
        <begin position="886"/>
        <end position="899"/>
    </location>
</feature>
<keyword evidence="7" id="KW-0539">Nucleus</keyword>
<keyword evidence="4" id="KW-0862">Zinc</keyword>
<dbReference type="PRINTS" id="PR00619">
    <property type="entry name" value="GATAZNFINGER"/>
</dbReference>
<keyword evidence="5" id="KW-0805">Transcription regulation</keyword>
<feature type="compositionally biased region" description="Polar residues" evidence="9">
    <location>
        <begin position="53"/>
        <end position="80"/>
    </location>
</feature>
<dbReference type="PANTHER" id="PTHR10071:SF281">
    <property type="entry name" value="BOX A-BINDING FACTOR-RELATED"/>
    <property type="match status" value="1"/>
</dbReference>
<feature type="compositionally biased region" description="Polar residues" evidence="9">
    <location>
        <begin position="861"/>
        <end position="879"/>
    </location>
</feature>
<feature type="compositionally biased region" description="Low complexity" evidence="9">
    <location>
        <begin position="123"/>
        <end position="138"/>
    </location>
</feature>
<feature type="region of interest" description="Disordered" evidence="9">
    <location>
        <begin position="115"/>
        <end position="138"/>
    </location>
</feature>
<dbReference type="InterPro" id="IPR039355">
    <property type="entry name" value="Transcription_factor_GATA"/>
</dbReference>
<dbReference type="FunFam" id="3.30.50.10:FF:000007">
    <property type="entry name" value="Nitrogen regulatory AreA, N-terminal"/>
    <property type="match status" value="1"/>
</dbReference>
<feature type="compositionally biased region" description="Polar residues" evidence="9">
    <location>
        <begin position="907"/>
        <end position="924"/>
    </location>
</feature>
<feature type="region of interest" description="Disordered" evidence="9">
    <location>
        <begin position="53"/>
        <end position="102"/>
    </location>
</feature>
<feature type="compositionally biased region" description="Low complexity" evidence="9">
    <location>
        <begin position="634"/>
        <end position="647"/>
    </location>
</feature>
<evidence type="ECO:0000313" key="11">
    <source>
        <dbReference type="EMBL" id="CAG8574050.1"/>
    </source>
</evidence>
<organism evidence="11 12">
    <name type="scientific">Racocetra fulgida</name>
    <dbReference type="NCBI Taxonomy" id="60492"/>
    <lineage>
        <taxon>Eukaryota</taxon>
        <taxon>Fungi</taxon>
        <taxon>Fungi incertae sedis</taxon>
        <taxon>Mucoromycota</taxon>
        <taxon>Glomeromycotina</taxon>
        <taxon>Glomeromycetes</taxon>
        <taxon>Diversisporales</taxon>
        <taxon>Gigasporaceae</taxon>
        <taxon>Racocetra</taxon>
    </lineage>
</organism>
<protein>
    <submittedName>
        <fullName evidence="11">926_t:CDS:1</fullName>
    </submittedName>
</protein>
<evidence type="ECO:0000256" key="5">
    <source>
        <dbReference type="ARBA" id="ARBA00023015"/>
    </source>
</evidence>
<dbReference type="CDD" id="cd00202">
    <property type="entry name" value="ZnF_GATA"/>
    <property type="match status" value="1"/>
</dbReference>
<dbReference type="GO" id="GO:0008270">
    <property type="term" value="F:zinc ion binding"/>
    <property type="evidence" value="ECO:0007669"/>
    <property type="project" value="UniProtKB-KW"/>
</dbReference>
<evidence type="ECO:0000256" key="7">
    <source>
        <dbReference type="ARBA" id="ARBA00023242"/>
    </source>
</evidence>
<dbReference type="PANTHER" id="PTHR10071">
    <property type="entry name" value="TRANSCRIPTION FACTOR GATA FAMILY MEMBER"/>
    <property type="match status" value="1"/>
</dbReference>
<feature type="region of interest" description="Disordered" evidence="9">
    <location>
        <begin position="1"/>
        <end position="29"/>
    </location>
</feature>
<evidence type="ECO:0000256" key="8">
    <source>
        <dbReference type="PROSITE-ProRule" id="PRU00094"/>
    </source>
</evidence>
<proteinExistence type="predicted"/>
<dbReference type="InterPro" id="IPR000679">
    <property type="entry name" value="Znf_GATA"/>
</dbReference>
<dbReference type="GO" id="GO:0000978">
    <property type="term" value="F:RNA polymerase II cis-regulatory region sequence-specific DNA binding"/>
    <property type="evidence" value="ECO:0007669"/>
    <property type="project" value="TreeGrafter"/>
</dbReference>
<evidence type="ECO:0000259" key="10">
    <source>
        <dbReference type="PROSITE" id="PS50114"/>
    </source>
</evidence>
<dbReference type="AlphaFoldDB" id="A0A9N9BNA5"/>
<feature type="compositionally biased region" description="Low complexity" evidence="9">
    <location>
        <begin position="81"/>
        <end position="102"/>
    </location>
</feature>
<accession>A0A9N9BNA5</accession>
<feature type="compositionally biased region" description="Low complexity" evidence="9">
    <location>
        <begin position="668"/>
        <end position="724"/>
    </location>
</feature>
<dbReference type="SUPFAM" id="SSF57716">
    <property type="entry name" value="Glucocorticoid receptor-like (DNA-binding domain)"/>
    <property type="match status" value="1"/>
</dbReference>
<comment type="subcellular location">
    <subcellularLocation>
        <location evidence="1">Nucleus</location>
    </subcellularLocation>
</comment>
<keyword evidence="2" id="KW-0479">Metal-binding</keyword>
<feature type="compositionally biased region" description="Polar residues" evidence="9">
    <location>
        <begin position="828"/>
        <end position="838"/>
    </location>
</feature>
<feature type="region of interest" description="Disordered" evidence="9">
    <location>
        <begin position="811"/>
        <end position="838"/>
    </location>
</feature>
<keyword evidence="3 8" id="KW-0863">Zinc-finger</keyword>
<dbReference type="GO" id="GO:0000122">
    <property type="term" value="P:negative regulation of transcription by RNA polymerase II"/>
    <property type="evidence" value="ECO:0007669"/>
    <property type="project" value="TreeGrafter"/>
</dbReference>
<keyword evidence="12" id="KW-1185">Reference proteome</keyword>
<evidence type="ECO:0000256" key="9">
    <source>
        <dbReference type="SAM" id="MobiDB-lite"/>
    </source>
</evidence>
<gene>
    <name evidence="11" type="ORF">RFULGI_LOCUS5579</name>
</gene>
<name>A0A9N9BNA5_9GLOM</name>
<feature type="compositionally biased region" description="Polar residues" evidence="9">
    <location>
        <begin position="1"/>
        <end position="16"/>
    </location>
</feature>
<feature type="non-terminal residue" evidence="11">
    <location>
        <position position="999"/>
    </location>
</feature>
<reference evidence="11" key="1">
    <citation type="submission" date="2021-06" db="EMBL/GenBank/DDBJ databases">
        <authorList>
            <person name="Kallberg Y."/>
            <person name="Tangrot J."/>
            <person name="Rosling A."/>
        </authorList>
    </citation>
    <scope>NUCLEOTIDE SEQUENCE</scope>
    <source>
        <strain evidence="11">IN212</strain>
    </source>
</reference>
<evidence type="ECO:0000256" key="3">
    <source>
        <dbReference type="ARBA" id="ARBA00022771"/>
    </source>
</evidence>
<dbReference type="InterPro" id="IPR013860">
    <property type="entry name" value="AreA_GATA"/>
</dbReference>
<dbReference type="PROSITE" id="PS00344">
    <property type="entry name" value="GATA_ZN_FINGER_1"/>
    <property type="match status" value="1"/>
</dbReference>
<dbReference type="EMBL" id="CAJVPZ010006468">
    <property type="protein sequence ID" value="CAG8574050.1"/>
    <property type="molecule type" value="Genomic_DNA"/>
</dbReference>
<dbReference type="InterPro" id="IPR013088">
    <property type="entry name" value="Znf_NHR/GATA"/>
</dbReference>
<evidence type="ECO:0000256" key="4">
    <source>
        <dbReference type="ARBA" id="ARBA00022833"/>
    </source>
</evidence>
<comment type="caution">
    <text evidence="11">The sequence shown here is derived from an EMBL/GenBank/DDBJ whole genome shotgun (WGS) entry which is preliminary data.</text>
</comment>
<feature type="region of interest" description="Disordered" evidence="9">
    <location>
        <begin position="775"/>
        <end position="798"/>
    </location>
</feature>
<evidence type="ECO:0000256" key="1">
    <source>
        <dbReference type="ARBA" id="ARBA00004123"/>
    </source>
</evidence>
<dbReference type="Pfam" id="PF00320">
    <property type="entry name" value="GATA"/>
    <property type="match status" value="1"/>
</dbReference>